<proteinExistence type="predicted"/>
<dbReference type="GO" id="GO:0008270">
    <property type="term" value="F:zinc ion binding"/>
    <property type="evidence" value="ECO:0007669"/>
    <property type="project" value="UniProtKB-KW"/>
</dbReference>
<dbReference type="EMBL" id="GEZM01073925">
    <property type="protein sequence ID" value="JAV64736.1"/>
    <property type="molecule type" value="Transcribed_RNA"/>
</dbReference>
<protein>
    <recommendedName>
        <fullName evidence="2">CCHC-type domain-containing protein</fullName>
    </recommendedName>
</protein>
<name>A0A1Y1KZF6_PHOPY</name>
<dbReference type="GO" id="GO:0003676">
    <property type="term" value="F:nucleic acid binding"/>
    <property type="evidence" value="ECO:0007669"/>
    <property type="project" value="InterPro"/>
</dbReference>
<dbReference type="Gene3D" id="4.10.60.10">
    <property type="entry name" value="Zinc finger, CCHC-type"/>
    <property type="match status" value="1"/>
</dbReference>
<accession>A0A1Y1KZF6</accession>
<dbReference type="PROSITE" id="PS50158">
    <property type="entry name" value="ZF_CCHC"/>
    <property type="match status" value="1"/>
</dbReference>
<keyword evidence="1" id="KW-0863">Zinc-finger</keyword>
<keyword evidence="1" id="KW-0479">Metal-binding</keyword>
<organism evidence="3">
    <name type="scientific">Photinus pyralis</name>
    <name type="common">Common eastern firefly</name>
    <name type="synonym">Lampyris pyralis</name>
    <dbReference type="NCBI Taxonomy" id="7054"/>
    <lineage>
        <taxon>Eukaryota</taxon>
        <taxon>Metazoa</taxon>
        <taxon>Ecdysozoa</taxon>
        <taxon>Arthropoda</taxon>
        <taxon>Hexapoda</taxon>
        <taxon>Insecta</taxon>
        <taxon>Pterygota</taxon>
        <taxon>Neoptera</taxon>
        <taxon>Endopterygota</taxon>
        <taxon>Coleoptera</taxon>
        <taxon>Polyphaga</taxon>
        <taxon>Elateriformia</taxon>
        <taxon>Elateroidea</taxon>
        <taxon>Lampyridae</taxon>
        <taxon>Lampyrinae</taxon>
        <taxon>Photinus</taxon>
    </lineage>
</organism>
<evidence type="ECO:0000256" key="1">
    <source>
        <dbReference type="PROSITE-ProRule" id="PRU00047"/>
    </source>
</evidence>
<dbReference type="InterPro" id="IPR001878">
    <property type="entry name" value="Znf_CCHC"/>
</dbReference>
<reference evidence="3" key="1">
    <citation type="journal article" date="2016" name="Sci. Rep.">
        <title>Molecular characterization of firefly nuptial gifts: a multi-omics approach sheds light on postcopulatory sexual selection.</title>
        <authorList>
            <person name="Al-Wathiqui N."/>
            <person name="Fallon T.R."/>
            <person name="South A."/>
            <person name="Weng J.K."/>
            <person name="Lewis S.M."/>
        </authorList>
    </citation>
    <scope>NUCLEOTIDE SEQUENCE</scope>
</reference>
<sequence length="437" mass="50068">MAPPYEINRLSSDELIYELTVKGITEVATVEEMRKSLRRLLKLEKEGQSFTYPEYPFSVEDDLRALSDKITELENLLQDFDGSDENLGKKISTKINFAINRADKIIPQSTEGKNKKSRIMIAILNVKSGYEKKTRVFMRTSMTQTQGVLDLNLLGDNESDSDSSIVEVNACSTPKTNRADIRTNSKSIPVLKWNLKFTGKPTDMSLSAFLERVKELKISRHISDKELFDSANDLFSEIALIWFRANKSKVSDWEGLTRLLREEFQPRNYNDMLFKQIKERTQHPDESMGIYTAYMDNHFQRLTVKIPESARLKILLDNMAPFYKIGLALQIKNIKSVSELLELARELEANRISVNDYVPPPPKSKNILERDLACIYSDPPPVDEVGAMASNVKCFRCNQLGHIAINCRNRQGKFCYKCKKPNFTVRTCPNCNQHSKN</sequence>
<dbReference type="Pfam" id="PF00098">
    <property type="entry name" value="zf-CCHC"/>
    <property type="match status" value="1"/>
</dbReference>
<dbReference type="AlphaFoldDB" id="A0A1Y1KZF6"/>
<keyword evidence="1" id="KW-0862">Zinc</keyword>
<dbReference type="InterPro" id="IPR036875">
    <property type="entry name" value="Znf_CCHC_sf"/>
</dbReference>
<dbReference type="SMART" id="SM00343">
    <property type="entry name" value="ZnF_C2HC"/>
    <property type="match status" value="2"/>
</dbReference>
<dbReference type="SUPFAM" id="SSF57756">
    <property type="entry name" value="Retrovirus zinc finger-like domains"/>
    <property type="match status" value="1"/>
</dbReference>
<evidence type="ECO:0000313" key="3">
    <source>
        <dbReference type="EMBL" id="JAV64736.1"/>
    </source>
</evidence>
<feature type="domain" description="CCHC-type" evidence="2">
    <location>
        <begin position="393"/>
        <end position="409"/>
    </location>
</feature>
<evidence type="ECO:0000259" key="2">
    <source>
        <dbReference type="PROSITE" id="PS50158"/>
    </source>
</evidence>